<dbReference type="SMART" id="SM00100">
    <property type="entry name" value="cNMP"/>
    <property type="match status" value="1"/>
</dbReference>
<comment type="caution">
    <text evidence="2">The sequence shown here is derived from an EMBL/GenBank/DDBJ whole genome shotgun (WGS) entry which is preliminary data.</text>
</comment>
<keyword evidence="3" id="KW-1185">Reference proteome</keyword>
<evidence type="ECO:0000313" key="3">
    <source>
        <dbReference type="Proteomes" id="UP000619788"/>
    </source>
</evidence>
<dbReference type="Pfam" id="PF00027">
    <property type="entry name" value="cNMP_binding"/>
    <property type="match status" value="1"/>
</dbReference>
<gene>
    <name evidence="2" type="ORF">Psi01_65540</name>
</gene>
<proteinExistence type="predicted"/>
<organism evidence="2 3">
    <name type="scientific">Planobispora siamensis</name>
    <dbReference type="NCBI Taxonomy" id="936338"/>
    <lineage>
        <taxon>Bacteria</taxon>
        <taxon>Bacillati</taxon>
        <taxon>Actinomycetota</taxon>
        <taxon>Actinomycetes</taxon>
        <taxon>Streptosporangiales</taxon>
        <taxon>Streptosporangiaceae</taxon>
        <taxon>Planobispora</taxon>
    </lineage>
</organism>
<accession>A0A8J3SME5</accession>
<dbReference type="AlphaFoldDB" id="A0A8J3SME5"/>
<dbReference type="CDD" id="cd00038">
    <property type="entry name" value="CAP_ED"/>
    <property type="match status" value="1"/>
</dbReference>
<dbReference type="EMBL" id="BOOJ01000058">
    <property type="protein sequence ID" value="GIH95924.1"/>
    <property type="molecule type" value="Genomic_DNA"/>
</dbReference>
<dbReference type="InterPro" id="IPR018490">
    <property type="entry name" value="cNMP-bd_dom_sf"/>
</dbReference>
<name>A0A8J3SME5_9ACTN</name>
<dbReference type="InterPro" id="IPR014710">
    <property type="entry name" value="RmlC-like_jellyroll"/>
</dbReference>
<evidence type="ECO:0000313" key="2">
    <source>
        <dbReference type="EMBL" id="GIH95924.1"/>
    </source>
</evidence>
<feature type="domain" description="Cyclic nucleotide-binding" evidence="1">
    <location>
        <begin position="6"/>
        <end position="91"/>
    </location>
</feature>
<sequence>MRRNQILAAVPEQELQHLNGHLQPVALEVGQVLYRPHQRMQQVYFPLTGVVSLTAELEDEQVVEVATIGNEGMIGLPVFLGAASPAECASVQITGRALQMSAEQFRHEAAVLDGGLQAALQRYTQALFIQLARNAACNGAHSIRQRCARWLLMTADRV</sequence>
<dbReference type="SUPFAM" id="SSF51206">
    <property type="entry name" value="cAMP-binding domain-like"/>
    <property type="match status" value="1"/>
</dbReference>
<protein>
    <recommendedName>
        <fullName evidence="1">Cyclic nucleotide-binding domain-containing protein</fullName>
    </recommendedName>
</protein>
<dbReference type="Gene3D" id="2.60.120.10">
    <property type="entry name" value="Jelly Rolls"/>
    <property type="match status" value="1"/>
</dbReference>
<evidence type="ECO:0000259" key="1">
    <source>
        <dbReference type="PROSITE" id="PS50042"/>
    </source>
</evidence>
<dbReference type="InterPro" id="IPR000595">
    <property type="entry name" value="cNMP-bd_dom"/>
</dbReference>
<dbReference type="Proteomes" id="UP000619788">
    <property type="component" value="Unassembled WGS sequence"/>
</dbReference>
<reference evidence="2 3" key="1">
    <citation type="submission" date="2021-01" db="EMBL/GenBank/DDBJ databases">
        <title>Whole genome shotgun sequence of Planobispora siamensis NBRC 107568.</title>
        <authorList>
            <person name="Komaki H."/>
            <person name="Tamura T."/>
        </authorList>
    </citation>
    <scope>NUCLEOTIDE SEQUENCE [LARGE SCALE GENOMIC DNA]</scope>
    <source>
        <strain evidence="2 3">NBRC 107568</strain>
    </source>
</reference>
<dbReference type="PROSITE" id="PS50042">
    <property type="entry name" value="CNMP_BINDING_3"/>
    <property type="match status" value="1"/>
</dbReference>